<comment type="subcellular location">
    <subcellularLocation>
        <location evidence="1">Membrane</location>
        <topology evidence="1">Multi-pass membrane protein</topology>
    </subcellularLocation>
</comment>
<dbReference type="GO" id="GO:0016020">
    <property type="term" value="C:membrane"/>
    <property type="evidence" value="ECO:0007669"/>
    <property type="project" value="UniProtKB-SubCell"/>
</dbReference>
<dbReference type="PANTHER" id="PTHR48022:SF64">
    <property type="entry name" value="MAJOR FACILITATOR SUPERFAMILY (MFS) PROFILE DOMAIN-CONTAINING PROTEIN"/>
    <property type="match status" value="1"/>
</dbReference>
<dbReference type="InterPro" id="IPR020846">
    <property type="entry name" value="MFS_dom"/>
</dbReference>
<dbReference type="Pfam" id="PF00083">
    <property type="entry name" value="Sugar_tr"/>
    <property type="match status" value="1"/>
</dbReference>
<dbReference type="HOGENOM" id="CLU_001265_30_13_1"/>
<evidence type="ECO:0000256" key="2">
    <source>
        <dbReference type="ARBA" id="ARBA00010992"/>
    </source>
</evidence>
<feature type="transmembrane region" description="Helical" evidence="7">
    <location>
        <begin position="300"/>
        <end position="319"/>
    </location>
</feature>
<dbReference type="PROSITE" id="PS00216">
    <property type="entry name" value="SUGAR_TRANSPORT_1"/>
    <property type="match status" value="1"/>
</dbReference>
<keyword evidence="3" id="KW-0813">Transport</keyword>
<comment type="similarity">
    <text evidence="2">Belongs to the major facilitator superfamily. Sugar transporter (TC 2.A.1.1) family.</text>
</comment>
<feature type="transmembrane region" description="Helical" evidence="7">
    <location>
        <begin position="43"/>
        <end position="64"/>
    </location>
</feature>
<dbReference type="GO" id="GO:0005351">
    <property type="term" value="F:carbohydrate:proton symporter activity"/>
    <property type="evidence" value="ECO:0007669"/>
    <property type="project" value="TreeGrafter"/>
</dbReference>
<reference evidence="10" key="1">
    <citation type="journal article" date="2015" name="BMC Genomics">
        <title>Genomic and transcriptomic analysis of the endophytic fungus Pestalotiopsis fici reveals its lifestyle and high potential for synthesis of natural products.</title>
        <authorList>
            <person name="Wang X."/>
            <person name="Zhang X."/>
            <person name="Liu L."/>
            <person name="Xiang M."/>
            <person name="Wang W."/>
            <person name="Sun X."/>
            <person name="Che Y."/>
            <person name="Guo L."/>
            <person name="Liu G."/>
            <person name="Guo L."/>
            <person name="Wang C."/>
            <person name="Yin W.B."/>
            <person name="Stadler M."/>
            <person name="Zhang X."/>
            <person name="Liu X."/>
        </authorList>
    </citation>
    <scope>NUCLEOTIDE SEQUENCE [LARGE SCALE GENOMIC DNA]</scope>
    <source>
        <strain evidence="10">W106-1 / CGMCC3.15140</strain>
    </source>
</reference>
<dbReference type="SUPFAM" id="SSF103473">
    <property type="entry name" value="MFS general substrate transporter"/>
    <property type="match status" value="1"/>
</dbReference>
<feature type="transmembrane region" description="Helical" evidence="7">
    <location>
        <begin position="175"/>
        <end position="193"/>
    </location>
</feature>
<dbReference type="EMBL" id="KI912111">
    <property type="protein sequence ID" value="ETS82475.1"/>
    <property type="molecule type" value="Genomic_DNA"/>
</dbReference>
<dbReference type="OMA" id="ECLCIWF"/>
<evidence type="ECO:0000313" key="10">
    <source>
        <dbReference type="Proteomes" id="UP000030651"/>
    </source>
</evidence>
<dbReference type="InterPro" id="IPR036259">
    <property type="entry name" value="MFS_trans_sf"/>
</dbReference>
<accession>W3X8V9</accession>
<evidence type="ECO:0000256" key="6">
    <source>
        <dbReference type="ARBA" id="ARBA00023136"/>
    </source>
</evidence>
<proteinExistence type="inferred from homology"/>
<evidence type="ECO:0000256" key="5">
    <source>
        <dbReference type="ARBA" id="ARBA00022989"/>
    </source>
</evidence>
<keyword evidence="5 7" id="KW-1133">Transmembrane helix</keyword>
<feature type="transmembrane region" description="Helical" evidence="7">
    <location>
        <begin position="235"/>
        <end position="258"/>
    </location>
</feature>
<dbReference type="InterPro" id="IPR005829">
    <property type="entry name" value="Sugar_transporter_CS"/>
</dbReference>
<dbReference type="GeneID" id="19269364"/>
<dbReference type="InParanoid" id="W3X8V9"/>
<keyword evidence="4 7" id="KW-0812">Transmembrane</keyword>
<dbReference type="Gene3D" id="1.20.1250.20">
    <property type="entry name" value="MFS general substrate transporter like domains"/>
    <property type="match status" value="1"/>
</dbReference>
<gene>
    <name evidence="9" type="ORF">PFICI_04351</name>
</gene>
<feature type="transmembrane region" description="Helical" evidence="7">
    <location>
        <begin position="12"/>
        <end position="31"/>
    </location>
</feature>
<feature type="domain" description="Major facilitator superfamily (MFS) profile" evidence="8">
    <location>
        <begin position="1"/>
        <end position="323"/>
    </location>
</feature>
<dbReference type="KEGG" id="pfy:PFICI_04351"/>
<dbReference type="InterPro" id="IPR050360">
    <property type="entry name" value="MFS_Sugar_Transporters"/>
</dbReference>
<evidence type="ECO:0000256" key="3">
    <source>
        <dbReference type="ARBA" id="ARBA00022448"/>
    </source>
</evidence>
<keyword evidence="6 7" id="KW-0472">Membrane</keyword>
<dbReference type="eggNOG" id="KOG0254">
    <property type="taxonomic scope" value="Eukaryota"/>
</dbReference>
<dbReference type="AlphaFoldDB" id="W3X8V9"/>
<dbReference type="PROSITE" id="PS50850">
    <property type="entry name" value="MFS"/>
    <property type="match status" value="1"/>
</dbReference>
<protein>
    <recommendedName>
        <fullName evidence="8">Major facilitator superfamily (MFS) profile domain-containing protein</fullName>
    </recommendedName>
</protein>
<dbReference type="FunFam" id="1.20.1250.20:FF:000134">
    <property type="entry name" value="MFS sugar transporter protein"/>
    <property type="match status" value="1"/>
</dbReference>
<dbReference type="OrthoDB" id="6133115at2759"/>
<sequence>MELAYPQHRGKLTTLYNTLWYLGSIVAAWTVYGTVGYEGQKAWQIPVALQALMPLLQLIGIFTLPESPRWLCSKDRTSEARDILFKYHAEGDHSNTFVLAEFAQIQDTIRLERGASEQEWSIFLKTSGNRKRLLLVVLTSFFSQCSGNGLVSYYLHDILSSVGISDPTYQSLFNGGLQIWSFLVAIGFSVFLVDRLGRKALFLTAAIGMLVVFSIWTACSAVYAQTGNTGASSAVLGMIFLFYGMAGFAWPGLMVMYCSEILPYGLHAKGLALCLAVTALSRVLNQYINLISLAYLAWRFYFVYIVILNIEVLCIWSLFIETKGTTLEQVAYLFDGEDAMVAAELEDRIDNNVTVLQEIGLHIEFVERNWINYKKKCSCFPGEFAILG</sequence>
<feature type="transmembrane region" description="Helical" evidence="7">
    <location>
        <begin position="270"/>
        <end position="288"/>
    </location>
</feature>
<feature type="transmembrane region" description="Helical" evidence="7">
    <location>
        <begin position="200"/>
        <end position="223"/>
    </location>
</feature>
<evidence type="ECO:0000256" key="7">
    <source>
        <dbReference type="SAM" id="Phobius"/>
    </source>
</evidence>
<evidence type="ECO:0000259" key="8">
    <source>
        <dbReference type="PROSITE" id="PS50850"/>
    </source>
</evidence>
<name>W3X8V9_PESFW</name>
<dbReference type="RefSeq" id="XP_007831123.1">
    <property type="nucleotide sequence ID" value="XM_007832932.1"/>
</dbReference>
<dbReference type="PANTHER" id="PTHR48022">
    <property type="entry name" value="PLASTIDIC GLUCOSE TRANSPORTER 4"/>
    <property type="match status" value="1"/>
</dbReference>
<keyword evidence="10" id="KW-1185">Reference proteome</keyword>
<evidence type="ECO:0000256" key="4">
    <source>
        <dbReference type="ARBA" id="ARBA00022692"/>
    </source>
</evidence>
<dbReference type="InterPro" id="IPR005828">
    <property type="entry name" value="MFS_sugar_transport-like"/>
</dbReference>
<evidence type="ECO:0000256" key="1">
    <source>
        <dbReference type="ARBA" id="ARBA00004141"/>
    </source>
</evidence>
<organism evidence="9 10">
    <name type="scientific">Pestalotiopsis fici (strain W106-1 / CGMCC3.15140)</name>
    <dbReference type="NCBI Taxonomy" id="1229662"/>
    <lineage>
        <taxon>Eukaryota</taxon>
        <taxon>Fungi</taxon>
        <taxon>Dikarya</taxon>
        <taxon>Ascomycota</taxon>
        <taxon>Pezizomycotina</taxon>
        <taxon>Sordariomycetes</taxon>
        <taxon>Xylariomycetidae</taxon>
        <taxon>Amphisphaeriales</taxon>
        <taxon>Sporocadaceae</taxon>
        <taxon>Pestalotiopsis</taxon>
    </lineage>
</organism>
<dbReference type="Proteomes" id="UP000030651">
    <property type="component" value="Unassembled WGS sequence"/>
</dbReference>
<feature type="transmembrane region" description="Helical" evidence="7">
    <location>
        <begin position="133"/>
        <end position="155"/>
    </location>
</feature>
<evidence type="ECO:0000313" key="9">
    <source>
        <dbReference type="EMBL" id="ETS82475.1"/>
    </source>
</evidence>